<evidence type="ECO:0000256" key="2">
    <source>
        <dbReference type="SAM" id="MobiDB-lite"/>
    </source>
</evidence>
<accession>A0ABP0R1B7</accession>
<protein>
    <submittedName>
        <fullName evidence="3">Uncharacterized protein</fullName>
    </submittedName>
</protein>
<evidence type="ECO:0000256" key="1">
    <source>
        <dbReference type="SAM" id="Coils"/>
    </source>
</evidence>
<reference evidence="3 4" key="1">
    <citation type="submission" date="2024-02" db="EMBL/GenBank/DDBJ databases">
        <authorList>
            <person name="Chen Y."/>
            <person name="Shah S."/>
            <person name="Dougan E. K."/>
            <person name="Thang M."/>
            <person name="Chan C."/>
        </authorList>
    </citation>
    <scope>NUCLEOTIDE SEQUENCE [LARGE SCALE GENOMIC DNA]</scope>
</reference>
<keyword evidence="1" id="KW-0175">Coiled coil</keyword>
<gene>
    <name evidence="3" type="ORF">SCF082_LOCUS44352</name>
</gene>
<feature type="non-terminal residue" evidence="3">
    <location>
        <position position="1"/>
    </location>
</feature>
<proteinExistence type="predicted"/>
<feature type="coiled-coil region" evidence="1">
    <location>
        <begin position="244"/>
        <end position="311"/>
    </location>
</feature>
<name>A0ABP0R1B7_9DINO</name>
<evidence type="ECO:0000313" key="4">
    <source>
        <dbReference type="Proteomes" id="UP001642464"/>
    </source>
</evidence>
<comment type="caution">
    <text evidence="3">The sequence shown here is derived from an EMBL/GenBank/DDBJ whole genome shotgun (WGS) entry which is preliminary data.</text>
</comment>
<dbReference type="Proteomes" id="UP001642464">
    <property type="component" value="Unassembled WGS sequence"/>
</dbReference>
<organism evidence="3 4">
    <name type="scientific">Durusdinium trenchii</name>
    <dbReference type="NCBI Taxonomy" id="1381693"/>
    <lineage>
        <taxon>Eukaryota</taxon>
        <taxon>Sar</taxon>
        <taxon>Alveolata</taxon>
        <taxon>Dinophyceae</taxon>
        <taxon>Suessiales</taxon>
        <taxon>Symbiodiniaceae</taxon>
        <taxon>Durusdinium</taxon>
    </lineage>
</organism>
<feature type="region of interest" description="Disordered" evidence="2">
    <location>
        <begin position="184"/>
        <end position="215"/>
    </location>
</feature>
<dbReference type="EMBL" id="CAXAMM010040618">
    <property type="protein sequence ID" value="CAK9094350.1"/>
    <property type="molecule type" value="Genomic_DNA"/>
</dbReference>
<evidence type="ECO:0000313" key="3">
    <source>
        <dbReference type="EMBL" id="CAK9094350.1"/>
    </source>
</evidence>
<sequence length="378" mass="42841">LLSSPTAPEALEDDVILCCKCKIEVTIENMAAPKKVGSNVKAMCRNCHAVTTMLYRYLGTTLPEEWHQLTADQQQDFYRKCSAAKAASDGPLRYGSVRAILKESFVEISSTEDTTEVGGGYQPLSYWANPGYDTDKIEESAPREEHEFLGTTYLVPIKHTSVAEKKKRVERTLVECERNVKKRKDPELALPKPKTKRNENKENENPEPVPTLSEEQKKLKKSLEDFVDLRTDSEDEIQTVIFNNRKLEKENKREQMKLEREQAKQAAKDHKKVLSISNKALLLLEPIITRMKNLEAKCAKVNLDLMDATNRMNFAEGLTTLITWRDQTKEVLTKVGKGGTCSLQDVGYSDDKELSAKLKDCRSYCTAFAKELKTIPKS</sequence>
<keyword evidence="4" id="KW-1185">Reference proteome</keyword>